<proteinExistence type="predicted"/>
<name>A0A023B6C9_GRENI</name>
<reference evidence="1" key="1">
    <citation type="submission" date="2013-12" db="EMBL/GenBank/DDBJ databases">
        <authorList>
            <person name="Omoto C.K."/>
            <person name="Sibley D."/>
            <person name="Venepally P."/>
            <person name="Hadjithomas M."/>
            <person name="Karamycheva S."/>
            <person name="Brunk B."/>
            <person name="Roos D."/>
            <person name="Caler E."/>
            <person name="Lorenzi H."/>
        </authorList>
    </citation>
    <scope>NUCLEOTIDE SEQUENCE</scope>
</reference>
<dbReference type="AlphaFoldDB" id="A0A023B6C9"/>
<dbReference type="VEuPathDB" id="CryptoDB:GNI_083980"/>
<protein>
    <submittedName>
        <fullName evidence="1">Uncharacterized protein</fullName>
    </submittedName>
</protein>
<dbReference type="Proteomes" id="UP000019763">
    <property type="component" value="Unassembled WGS sequence"/>
</dbReference>
<dbReference type="EMBL" id="AFNH02000631">
    <property type="protein sequence ID" value="EZG65159.1"/>
    <property type="molecule type" value="Genomic_DNA"/>
</dbReference>
<keyword evidence="2" id="KW-1185">Reference proteome</keyword>
<accession>A0A023B6C9</accession>
<evidence type="ECO:0000313" key="1">
    <source>
        <dbReference type="EMBL" id="EZG65159.1"/>
    </source>
</evidence>
<evidence type="ECO:0000313" key="2">
    <source>
        <dbReference type="Proteomes" id="UP000019763"/>
    </source>
</evidence>
<gene>
    <name evidence="1" type="ORF">GNI_083980</name>
</gene>
<sequence>MQESIEGGSSSSSSAVMMPGGALRLLLWGDVEGSFNLFQESLNRAVVKFGSFDACICVGNFFGHVSSTKYAVEHISILERVRTLLPEQLAVSQVFIFDQPTTQDSLGGELQQKYPSDLTPLTDHFTLLPARGCSVILDNLRIATCAHPPHFAPDVNRLANQTNPPSDWTVVDLCLVSAWPENIQAGLTGEELLTLQSNCAL</sequence>
<dbReference type="GeneID" id="22913015"/>
<comment type="caution">
    <text evidence="1">The sequence shown here is derived from an EMBL/GenBank/DDBJ whole genome shotgun (WGS) entry which is preliminary data.</text>
</comment>
<organism evidence="1 2">
    <name type="scientific">Gregarina niphandrodes</name>
    <name type="common">Septate eugregarine</name>
    <dbReference type="NCBI Taxonomy" id="110365"/>
    <lineage>
        <taxon>Eukaryota</taxon>
        <taxon>Sar</taxon>
        <taxon>Alveolata</taxon>
        <taxon>Apicomplexa</taxon>
        <taxon>Conoidasida</taxon>
        <taxon>Gregarinasina</taxon>
        <taxon>Eugregarinorida</taxon>
        <taxon>Gregarinidae</taxon>
        <taxon>Gregarina</taxon>
    </lineage>
</organism>
<dbReference type="OrthoDB" id="444325at2759"/>
<dbReference type="RefSeq" id="XP_011134093.1">
    <property type="nucleotide sequence ID" value="XM_011135791.1"/>
</dbReference>